<evidence type="ECO:0000256" key="6">
    <source>
        <dbReference type="ARBA" id="ARBA00022687"/>
    </source>
</evidence>
<dbReference type="GO" id="GO:0005125">
    <property type="term" value="F:cytokine activity"/>
    <property type="evidence" value="ECO:0007669"/>
    <property type="project" value="TreeGrafter"/>
</dbReference>
<keyword evidence="5" id="KW-0272">Extracellular matrix</keyword>
<accession>A0A0N4VGI9</accession>
<dbReference type="PANTHER" id="PTHR12027:SF70">
    <property type="entry name" value="PROTEIN WNT-16"/>
    <property type="match status" value="1"/>
</dbReference>
<evidence type="ECO:0000256" key="5">
    <source>
        <dbReference type="ARBA" id="ARBA00022530"/>
    </source>
</evidence>
<name>A0A0N4VGI9_ENTVE</name>
<dbReference type="GO" id="GO:0005615">
    <property type="term" value="C:extracellular space"/>
    <property type="evidence" value="ECO:0007669"/>
    <property type="project" value="TreeGrafter"/>
</dbReference>
<dbReference type="InterPro" id="IPR043158">
    <property type="entry name" value="Wnt_C"/>
</dbReference>
<evidence type="ECO:0000256" key="2">
    <source>
        <dbReference type="ARBA" id="ARBA00005683"/>
    </source>
</evidence>
<dbReference type="AlphaFoldDB" id="A0A0N4VGI9"/>
<dbReference type="GO" id="GO:0045165">
    <property type="term" value="P:cell fate commitment"/>
    <property type="evidence" value="ECO:0007669"/>
    <property type="project" value="TreeGrafter"/>
</dbReference>
<comment type="similarity">
    <text evidence="2 9">Belongs to the Wnt family.</text>
</comment>
<comment type="subcellular location">
    <subcellularLocation>
        <location evidence="1 9">Secreted</location>
        <location evidence="1 9">Extracellular space</location>
        <location evidence="1 9">Extracellular matrix</location>
    </subcellularLocation>
</comment>
<dbReference type="GO" id="GO:0005109">
    <property type="term" value="F:frizzled binding"/>
    <property type="evidence" value="ECO:0007669"/>
    <property type="project" value="TreeGrafter"/>
</dbReference>
<evidence type="ECO:0000256" key="3">
    <source>
        <dbReference type="ARBA" id="ARBA00022473"/>
    </source>
</evidence>
<dbReference type="GO" id="GO:0030182">
    <property type="term" value="P:neuron differentiation"/>
    <property type="evidence" value="ECO:0007669"/>
    <property type="project" value="TreeGrafter"/>
</dbReference>
<dbReference type="InterPro" id="IPR005817">
    <property type="entry name" value="Wnt"/>
</dbReference>
<dbReference type="STRING" id="51028.A0A0N4VGI9"/>
<proteinExistence type="inferred from homology"/>
<dbReference type="GO" id="GO:0060070">
    <property type="term" value="P:canonical Wnt signaling pathway"/>
    <property type="evidence" value="ECO:0007669"/>
    <property type="project" value="TreeGrafter"/>
</dbReference>
<comment type="function">
    <text evidence="9">Ligand for members of the frizzled family of seven transmembrane receptors.</text>
</comment>
<protein>
    <recommendedName>
        <fullName evidence="9">Protein Wnt</fullName>
    </recommendedName>
</protein>
<organism evidence="12">
    <name type="scientific">Enterobius vermicularis</name>
    <name type="common">Human pinworm</name>
    <dbReference type="NCBI Taxonomy" id="51028"/>
    <lineage>
        <taxon>Eukaryota</taxon>
        <taxon>Metazoa</taxon>
        <taxon>Ecdysozoa</taxon>
        <taxon>Nematoda</taxon>
        <taxon>Chromadorea</taxon>
        <taxon>Rhabditida</taxon>
        <taxon>Spirurina</taxon>
        <taxon>Oxyuridomorpha</taxon>
        <taxon>Oxyuroidea</taxon>
        <taxon>Oxyuridae</taxon>
        <taxon>Enterobius</taxon>
    </lineage>
</organism>
<dbReference type="Gene3D" id="3.30.2460.20">
    <property type="match status" value="1"/>
</dbReference>
<evidence type="ECO:0000313" key="11">
    <source>
        <dbReference type="Proteomes" id="UP000274131"/>
    </source>
</evidence>
<dbReference type="SMART" id="SM00097">
    <property type="entry name" value="WNT1"/>
    <property type="match status" value="1"/>
</dbReference>
<evidence type="ECO:0000256" key="9">
    <source>
        <dbReference type="RuleBase" id="RU003500"/>
    </source>
</evidence>
<dbReference type="Proteomes" id="UP000274131">
    <property type="component" value="Unassembled WGS sequence"/>
</dbReference>
<evidence type="ECO:0000313" key="12">
    <source>
        <dbReference type="WBParaSite" id="EVEC_0000991101-mRNA-1"/>
    </source>
</evidence>
<dbReference type="EMBL" id="UXUI01009941">
    <property type="protein sequence ID" value="VDD94534.1"/>
    <property type="molecule type" value="Genomic_DNA"/>
</dbReference>
<dbReference type="OrthoDB" id="5945655at2759"/>
<evidence type="ECO:0000256" key="4">
    <source>
        <dbReference type="ARBA" id="ARBA00022525"/>
    </source>
</evidence>
<dbReference type="GO" id="GO:0000902">
    <property type="term" value="P:cell morphogenesis"/>
    <property type="evidence" value="ECO:0007669"/>
    <property type="project" value="UniProtKB-ARBA"/>
</dbReference>
<keyword evidence="4" id="KW-0964">Secreted</keyword>
<dbReference type="PROSITE" id="PS00246">
    <property type="entry name" value="WNT1"/>
    <property type="match status" value="1"/>
</dbReference>
<keyword evidence="7" id="KW-1015">Disulfide bond</keyword>
<keyword evidence="8" id="KW-0449">Lipoprotein</keyword>
<evidence type="ECO:0000256" key="1">
    <source>
        <dbReference type="ARBA" id="ARBA00004498"/>
    </source>
</evidence>
<dbReference type="InterPro" id="IPR018161">
    <property type="entry name" value="Wnt_CS"/>
</dbReference>
<dbReference type="WBParaSite" id="EVEC_0000991101-mRNA-1">
    <property type="protein sequence ID" value="EVEC_0000991101-mRNA-1"/>
    <property type="gene ID" value="EVEC_0000991101"/>
</dbReference>
<keyword evidence="11" id="KW-1185">Reference proteome</keyword>
<keyword evidence="3 9" id="KW-0217">Developmental protein</keyword>
<gene>
    <name evidence="10" type="ORF">EVEC_LOCUS9285</name>
</gene>
<dbReference type="PRINTS" id="PR01349">
    <property type="entry name" value="WNTPROTEIN"/>
</dbReference>
<sequence length="341" mass="39904">MRTIFLCQTIYRWNCTEKTLIKQERPQFYDLLGTTVRAGNREAGFVMALSSAGIVYSITKGCRAGNISECHCDSQDHSGQHLDENEFNENNGLNEAKKLKYSWSGCSDNINYAVEFAKRFFDSYEQKQFQETKNIRHLINLHNYRVGREVVSQNMQKRCRCHGISGSCDFQTCWMETPELQQIGSMLKDRYNRFSVQVAKKVKKKLRRKGRTEIRKTPLRFYEIAYINKSPNYCDRDDKKGILFFEGYWWYTIVNKQEKKKKIMIDVDSFCRQKISGILGTTGRQCNQTMSSPSSCTLLCCGRGYRSIEGERTENCYCKFFYCCMVKCKLCLIKYVNHICK</sequence>
<reference evidence="12" key="1">
    <citation type="submission" date="2017-02" db="UniProtKB">
        <authorList>
            <consortium name="WormBaseParasite"/>
        </authorList>
    </citation>
    <scope>IDENTIFICATION</scope>
</reference>
<evidence type="ECO:0000313" key="10">
    <source>
        <dbReference type="EMBL" id="VDD94534.1"/>
    </source>
</evidence>
<evidence type="ECO:0000256" key="7">
    <source>
        <dbReference type="ARBA" id="ARBA00023157"/>
    </source>
</evidence>
<reference evidence="10 11" key="2">
    <citation type="submission" date="2018-10" db="EMBL/GenBank/DDBJ databases">
        <authorList>
            <consortium name="Pathogen Informatics"/>
        </authorList>
    </citation>
    <scope>NUCLEOTIDE SEQUENCE [LARGE SCALE GENOMIC DNA]</scope>
</reference>
<dbReference type="Pfam" id="PF00110">
    <property type="entry name" value="wnt"/>
    <property type="match status" value="2"/>
</dbReference>
<dbReference type="PANTHER" id="PTHR12027">
    <property type="entry name" value="WNT RELATED"/>
    <property type="match status" value="1"/>
</dbReference>
<evidence type="ECO:0000256" key="8">
    <source>
        <dbReference type="ARBA" id="ARBA00023288"/>
    </source>
</evidence>
<keyword evidence="6 9" id="KW-0879">Wnt signaling pathway</keyword>
<dbReference type="FunFam" id="3.30.2460.20:FF:000001">
    <property type="entry name" value="Wnt homolog"/>
    <property type="match status" value="1"/>
</dbReference>